<keyword evidence="4" id="KW-0813">Transport</keyword>
<accession>A0A9W7KQW1</accession>
<dbReference type="Pfam" id="PF00116">
    <property type="entry name" value="COX2"/>
    <property type="match status" value="1"/>
</dbReference>
<dbReference type="CDD" id="cd04213">
    <property type="entry name" value="CuRO_CcO_Caa3_II"/>
    <property type="match status" value="1"/>
</dbReference>
<dbReference type="PROSITE" id="PS51007">
    <property type="entry name" value="CYTC"/>
    <property type="match status" value="1"/>
</dbReference>
<evidence type="ECO:0000256" key="3">
    <source>
        <dbReference type="ARBA" id="ARBA00012949"/>
    </source>
</evidence>
<feature type="transmembrane region" description="Helical" evidence="19">
    <location>
        <begin position="41"/>
        <end position="65"/>
    </location>
</feature>
<keyword evidence="12 18" id="KW-0408">Iron</keyword>
<evidence type="ECO:0000256" key="16">
    <source>
        <dbReference type="ARBA" id="ARBA00031399"/>
    </source>
</evidence>
<protein>
    <recommendedName>
        <fullName evidence="3">cytochrome-c oxidase</fullName>
        <ecNumber evidence="3">7.1.1.9</ecNumber>
    </recommendedName>
    <alternativeName>
        <fullName evidence="16">Cytochrome aa3 subunit 2</fullName>
    </alternativeName>
</protein>
<evidence type="ECO:0000256" key="2">
    <source>
        <dbReference type="ARBA" id="ARBA00007866"/>
    </source>
</evidence>
<name>A0A9W7KQW1_9PROT</name>
<dbReference type="GO" id="GO:0005507">
    <property type="term" value="F:copper ion binding"/>
    <property type="evidence" value="ECO:0007669"/>
    <property type="project" value="InterPro"/>
</dbReference>
<evidence type="ECO:0000256" key="19">
    <source>
        <dbReference type="SAM" id="Phobius"/>
    </source>
</evidence>
<reference evidence="22 23" key="1">
    <citation type="submission" date="2018-07" db="EMBL/GenBank/DDBJ databases">
        <title>Genome sequence of Azospirillum sp. ATCC 49961.</title>
        <authorList>
            <person name="Sant'Anna F.H."/>
            <person name="Baldani J.I."/>
            <person name="Zilli J.E."/>
            <person name="Reis V.M."/>
            <person name="Hartmann A."/>
            <person name="Cruz L."/>
            <person name="de Souza E.M."/>
            <person name="de Oliveira Pedrosa F."/>
            <person name="Passaglia L.M.P."/>
        </authorList>
    </citation>
    <scope>NUCLEOTIDE SEQUENCE [LARGE SCALE GENOMIC DNA]</scope>
    <source>
        <strain evidence="22 23">ATCC 49961</strain>
    </source>
</reference>
<keyword evidence="6" id="KW-0679">Respiratory chain</keyword>
<keyword evidence="22" id="KW-0560">Oxidoreductase</keyword>
<evidence type="ECO:0000256" key="7">
    <source>
        <dbReference type="ARBA" id="ARBA00022692"/>
    </source>
</evidence>
<dbReference type="InterPro" id="IPR034236">
    <property type="entry name" value="CuRO_CcO_Caa3_II"/>
</dbReference>
<sequence length="329" mass="35421">MPRRTILALLAAAVPALGGCSTIQSALDPAGVNARQVADLWWLMLWVLGGAFVIVMAALAAALFAPRPWRGRLRGTTMIAAGGVALPVAVVPVFLIASFTIDWPLVPERPDRLTIHVVGHQFWWEVRYTGPGIDRPIVSANEIRMPVGQPVQFRLTTEDVIHSFWLPNLAGKIDMIPGQVNHMEITAERTGVFRGQCYEFCGAQHAHMAFMAVVMEPGDFASWLAREAQPAPAPAGPEEERALQAFLRGGCASCHAIRGTPADGEGGPDLTHVGGRLTLAAGMLPNGEGSMGGWIAGAQTIKPGNRMPNFNGYDGETLRALSRYLYELK</sequence>
<dbReference type="Proteomes" id="UP000480854">
    <property type="component" value="Unassembled WGS sequence"/>
</dbReference>
<evidence type="ECO:0000313" key="22">
    <source>
        <dbReference type="EMBL" id="KAA0677929.1"/>
    </source>
</evidence>
<dbReference type="InterPro" id="IPR002429">
    <property type="entry name" value="CcO_II-like_C"/>
</dbReference>
<evidence type="ECO:0000256" key="9">
    <source>
        <dbReference type="ARBA" id="ARBA00022967"/>
    </source>
</evidence>
<dbReference type="Pfam" id="PF00034">
    <property type="entry name" value="Cytochrom_C"/>
    <property type="match status" value="1"/>
</dbReference>
<dbReference type="EC" id="7.1.1.9" evidence="3"/>
<evidence type="ECO:0000256" key="13">
    <source>
        <dbReference type="ARBA" id="ARBA00023008"/>
    </source>
</evidence>
<dbReference type="PROSITE" id="PS51257">
    <property type="entry name" value="PROKAR_LIPOPROTEIN"/>
    <property type="match status" value="1"/>
</dbReference>
<dbReference type="PANTHER" id="PTHR22888:SF9">
    <property type="entry name" value="CYTOCHROME C OXIDASE SUBUNIT 2"/>
    <property type="match status" value="1"/>
</dbReference>
<keyword evidence="13" id="KW-0186">Copper</keyword>
<evidence type="ECO:0000256" key="14">
    <source>
        <dbReference type="ARBA" id="ARBA00023136"/>
    </source>
</evidence>
<dbReference type="GO" id="GO:0004129">
    <property type="term" value="F:cytochrome-c oxidase activity"/>
    <property type="evidence" value="ECO:0007669"/>
    <property type="project" value="UniProtKB-EC"/>
</dbReference>
<dbReference type="PANTHER" id="PTHR22888">
    <property type="entry name" value="CYTOCHROME C OXIDASE, SUBUNIT II"/>
    <property type="match status" value="1"/>
</dbReference>
<keyword evidence="9" id="KW-1278">Translocase</keyword>
<organism evidence="22 23">
    <name type="scientific">Roseomonas genomospecies 6</name>
    <dbReference type="NCBI Taxonomy" id="214106"/>
    <lineage>
        <taxon>Bacteria</taxon>
        <taxon>Pseudomonadati</taxon>
        <taxon>Pseudomonadota</taxon>
        <taxon>Alphaproteobacteria</taxon>
        <taxon>Acetobacterales</taxon>
        <taxon>Roseomonadaceae</taxon>
        <taxon>Roseomonas</taxon>
    </lineage>
</organism>
<keyword evidence="11 19" id="KW-1133">Transmembrane helix</keyword>
<evidence type="ECO:0000313" key="23">
    <source>
        <dbReference type="Proteomes" id="UP000480854"/>
    </source>
</evidence>
<comment type="catalytic activity">
    <reaction evidence="17">
        <text>4 Fe(II)-[cytochrome c] + O2 + 8 H(+)(in) = 4 Fe(III)-[cytochrome c] + 2 H2O + 4 H(+)(out)</text>
        <dbReference type="Rhea" id="RHEA:11436"/>
        <dbReference type="Rhea" id="RHEA-COMP:10350"/>
        <dbReference type="Rhea" id="RHEA-COMP:14399"/>
        <dbReference type="ChEBI" id="CHEBI:15377"/>
        <dbReference type="ChEBI" id="CHEBI:15378"/>
        <dbReference type="ChEBI" id="CHEBI:15379"/>
        <dbReference type="ChEBI" id="CHEBI:29033"/>
        <dbReference type="ChEBI" id="CHEBI:29034"/>
        <dbReference type="EC" id="7.1.1.9"/>
    </reaction>
</comment>
<dbReference type="SUPFAM" id="SSF46626">
    <property type="entry name" value="Cytochrome c"/>
    <property type="match status" value="1"/>
</dbReference>
<evidence type="ECO:0000259" key="20">
    <source>
        <dbReference type="PROSITE" id="PS50857"/>
    </source>
</evidence>
<evidence type="ECO:0000256" key="4">
    <source>
        <dbReference type="ARBA" id="ARBA00022448"/>
    </source>
</evidence>
<evidence type="ECO:0000256" key="12">
    <source>
        <dbReference type="ARBA" id="ARBA00023004"/>
    </source>
</evidence>
<comment type="caution">
    <text evidence="22">The sequence shown here is derived from an EMBL/GenBank/DDBJ whole genome shotgun (WGS) entry which is preliminary data.</text>
</comment>
<dbReference type="PROSITE" id="PS00078">
    <property type="entry name" value="COX2"/>
    <property type="match status" value="1"/>
</dbReference>
<evidence type="ECO:0000259" key="21">
    <source>
        <dbReference type="PROSITE" id="PS51007"/>
    </source>
</evidence>
<keyword evidence="7 19" id="KW-0812">Transmembrane</keyword>
<comment type="subcellular location">
    <subcellularLocation>
        <location evidence="1">Membrane</location>
        <topology evidence="1">Multi-pass membrane protein</topology>
    </subcellularLocation>
</comment>
<dbReference type="AlphaFoldDB" id="A0A9W7KQW1"/>
<dbReference type="PROSITE" id="PS50857">
    <property type="entry name" value="COX2_CUA"/>
    <property type="match status" value="1"/>
</dbReference>
<dbReference type="EMBL" id="QOKW01000020">
    <property type="protein sequence ID" value="KAA0677929.1"/>
    <property type="molecule type" value="Genomic_DNA"/>
</dbReference>
<comment type="similarity">
    <text evidence="2">Belongs to the cytochrome c oxidase subunit 2 family.</text>
</comment>
<evidence type="ECO:0000256" key="6">
    <source>
        <dbReference type="ARBA" id="ARBA00022660"/>
    </source>
</evidence>
<dbReference type="OrthoDB" id="9781261at2"/>
<dbReference type="InterPro" id="IPR009056">
    <property type="entry name" value="Cyt_c-like_dom"/>
</dbReference>
<evidence type="ECO:0000256" key="5">
    <source>
        <dbReference type="ARBA" id="ARBA00022617"/>
    </source>
</evidence>
<dbReference type="RefSeq" id="WP_149470908.1">
    <property type="nucleotide sequence ID" value="NZ_QOKW01000020.1"/>
</dbReference>
<keyword evidence="14 19" id="KW-0472">Membrane</keyword>
<evidence type="ECO:0000256" key="11">
    <source>
        <dbReference type="ARBA" id="ARBA00022989"/>
    </source>
</evidence>
<evidence type="ECO:0000256" key="1">
    <source>
        <dbReference type="ARBA" id="ARBA00004141"/>
    </source>
</evidence>
<comment type="function">
    <text evidence="15">Subunits I and II form the functional core of the enzyme complex. Electrons originating in cytochrome c are transferred via heme a and Cu(A) to the binuclear center formed by heme a3 and Cu(B).</text>
</comment>
<dbReference type="GO" id="GO:0042773">
    <property type="term" value="P:ATP synthesis coupled electron transport"/>
    <property type="evidence" value="ECO:0007669"/>
    <property type="project" value="TreeGrafter"/>
</dbReference>
<evidence type="ECO:0000256" key="15">
    <source>
        <dbReference type="ARBA" id="ARBA00024688"/>
    </source>
</evidence>
<dbReference type="GO" id="GO:0016020">
    <property type="term" value="C:membrane"/>
    <property type="evidence" value="ECO:0007669"/>
    <property type="project" value="UniProtKB-SubCell"/>
</dbReference>
<evidence type="ECO:0000256" key="18">
    <source>
        <dbReference type="PROSITE-ProRule" id="PRU00433"/>
    </source>
</evidence>
<dbReference type="InterPro" id="IPR014222">
    <property type="entry name" value="Cyt_c_oxidase_su2"/>
</dbReference>
<proteinExistence type="inferred from homology"/>
<evidence type="ECO:0000256" key="17">
    <source>
        <dbReference type="ARBA" id="ARBA00047816"/>
    </source>
</evidence>
<dbReference type="Gene3D" id="2.60.40.420">
    <property type="entry name" value="Cupredoxins - blue copper proteins"/>
    <property type="match status" value="1"/>
</dbReference>
<dbReference type="SUPFAM" id="SSF49503">
    <property type="entry name" value="Cupredoxins"/>
    <property type="match status" value="1"/>
</dbReference>
<keyword evidence="10" id="KW-0249">Electron transport</keyword>
<dbReference type="Gene3D" id="1.10.287.90">
    <property type="match status" value="1"/>
</dbReference>
<dbReference type="NCBIfam" id="TIGR02866">
    <property type="entry name" value="CoxB"/>
    <property type="match status" value="1"/>
</dbReference>
<keyword evidence="23" id="KW-1185">Reference proteome</keyword>
<dbReference type="InterPro" id="IPR008972">
    <property type="entry name" value="Cupredoxin"/>
</dbReference>
<feature type="transmembrane region" description="Helical" evidence="19">
    <location>
        <begin position="77"/>
        <end position="101"/>
    </location>
</feature>
<dbReference type="GO" id="GO:0020037">
    <property type="term" value="F:heme binding"/>
    <property type="evidence" value="ECO:0007669"/>
    <property type="project" value="InterPro"/>
</dbReference>
<evidence type="ECO:0000256" key="10">
    <source>
        <dbReference type="ARBA" id="ARBA00022982"/>
    </source>
</evidence>
<gene>
    <name evidence="22" type="primary">coxB</name>
    <name evidence="22" type="ORF">DS843_21570</name>
</gene>
<feature type="domain" description="Cytochrome c" evidence="21">
    <location>
        <begin position="237"/>
        <end position="329"/>
    </location>
</feature>
<evidence type="ECO:0000256" key="8">
    <source>
        <dbReference type="ARBA" id="ARBA00022723"/>
    </source>
</evidence>
<dbReference type="InterPro" id="IPR036257">
    <property type="entry name" value="Cyt_c_oxidase_su2_TM_sf"/>
</dbReference>
<dbReference type="GO" id="GO:0016491">
    <property type="term" value="F:oxidoreductase activity"/>
    <property type="evidence" value="ECO:0007669"/>
    <property type="project" value="UniProtKB-KW"/>
</dbReference>
<dbReference type="InterPro" id="IPR001505">
    <property type="entry name" value="Copper_CuA"/>
</dbReference>
<keyword evidence="8 18" id="KW-0479">Metal-binding</keyword>
<feature type="domain" description="Cytochrome oxidase subunit II copper A binding" evidence="20">
    <location>
        <begin position="110"/>
        <end position="226"/>
    </location>
</feature>
<keyword evidence="5 18" id="KW-0349">Heme</keyword>
<dbReference type="InterPro" id="IPR045187">
    <property type="entry name" value="CcO_II"/>
</dbReference>
<dbReference type="InterPro" id="IPR036909">
    <property type="entry name" value="Cyt_c-like_dom_sf"/>
</dbReference>